<organism evidence="2 3">
    <name type="scientific">Marinococcus luteus</name>
    <dbReference type="NCBI Taxonomy" id="1122204"/>
    <lineage>
        <taxon>Bacteria</taxon>
        <taxon>Bacillati</taxon>
        <taxon>Bacillota</taxon>
        <taxon>Bacilli</taxon>
        <taxon>Bacillales</taxon>
        <taxon>Bacillaceae</taxon>
        <taxon>Marinococcus</taxon>
    </lineage>
</organism>
<dbReference type="EMBL" id="FNNC01000005">
    <property type="protein sequence ID" value="SDW78317.1"/>
    <property type="molecule type" value="Genomic_DNA"/>
</dbReference>
<reference evidence="2 3" key="1">
    <citation type="submission" date="2016-10" db="EMBL/GenBank/DDBJ databases">
        <authorList>
            <person name="de Groot N.N."/>
        </authorList>
    </citation>
    <scope>NUCLEOTIDE SEQUENCE [LARGE SCALE GENOMIC DNA]</scope>
    <source>
        <strain evidence="2 3">DSM 23126</strain>
    </source>
</reference>
<feature type="chain" id="PRO_5011673497" description="Peptidase propeptide and YPEB domain-containing protein" evidence="1">
    <location>
        <begin position="25"/>
        <end position="106"/>
    </location>
</feature>
<evidence type="ECO:0008006" key="4">
    <source>
        <dbReference type="Google" id="ProtNLM"/>
    </source>
</evidence>
<name>A0A1H2WCQ9_9BACI</name>
<sequence length="106" mass="11706">MKKFFSIVGLAALFVTGSAVPAQASETPTTVQQEQKQEFTPYEALQTVRDQEGTDAELKIDQYPSISESGQAYYQVQALDLSLIEQGDDGLLQTYHVYEDGRVLAV</sequence>
<dbReference type="OrthoDB" id="2967827at2"/>
<feature type="signal peptide" evidence="1">
    <location>
        <begin position="1"/>
        <end position="24"/>
    </location>
</feature>
<evidence type="ECO:0000313" key="2">
    <source>
        <dbReference type="EMBL" id="SDW78317.1"/>
    </source>
</evidence>
<dbReference type="AlphaFoldDB" id="A0A1H2WCQ9"/>
<dbReference type="Proteomes" id="UP000199488">
    <property type="component" value="Unassembled WGS sequence"/>
</dbReference>
<dbReference type="RefSeq" id="WP_091615322.1">
    <property type="nucleotide sequence ID" value="NZ_FNNC01000005.1"/>
</dbReference>
<accession>A0A1H2WCQ9</accession>
<keyword evidence="1" id="KW-0732">Signal</keyword>
<protein>
    <recommendedName>
        <fullName evidence="4">Peptidase propeptide and YPEB domain-containing protein</fullName>
    </recommendedName>
</protein>
<proteinExistence type="predicted"/>
<evidence type="ECO:0000256" key="1">
    <source>
        <dbReference type="SAM" id="SignalP"/>
    </source>
</evidence>
<evidence type="ECO:0000313" key="3">
    <source>
        <dbReference type="Proteomes" id="UP000199488"/>
    </source>
</evidence>
<gene>
    <name evidence="2" type="ORF">SAMN05421781_2367</name>
</gene>
<keyword evidence="3" id="KW-1185">Reference proteome</keyword>